<gene>
    <name evidence="2" type="ORF">IM811_004762</name>
</gene>
<evidence type="ECO:0000313" key="3">
    <source>
        <dbReference type="Proteomes" id="UP000616885"/>
    </source>
</evidence>
<dbReference type="Pfam" id="PF25043">
    <property type="entry name" value="DUF7788"/>
    <property type="match status" value="1"/>
</dbReference>
<dbReference type="PANTHER" id="PTHR31373">
    <property type="entry name" value="OS06G0652100 PROTEIN"/>
    <property type="match status" value="1"/>
</dbReference>
<comment type="caution">
    <text evidence="2">The sequence shown here is derived from an EMBL/GenBank/DDBJ whole genome shotgun (WGS) entry which is preliminary data.</text>
</comment>
<dbReference type="AlphaFoldDB" id="A0A8H7K758"/>
<dbReference type="InterPro" id="IPR056690">
    <property type="entry name" value="DUF7788"/>
</dbReference>
<evidence type="ECO:0000313" key="2">
    <source>
        <dbReference type="EMBL" id="KAF9745140.1"/>
    </source>
</evidence>
<protein>
    <recommendedName>
        <fullName evidence="1">DUF7788 domain-containing protein</fullName>
    </recommendedName>
</protein>
<feature type="domain" description="DUF7788" evidence="1">
    <location>
        <begin position="1"/>
        <end position="156"/>
    </location>
</feature>
<reference evidence="2" key="1">
    <citation type="submission" date="2020-10" db="EMBL/GenBank/DDBJ databases">
        <title>High-Quality Genome Resource of Clonostachys rosea strain S41 by Oxford Nanopore Long-Read Sequencing.</title>
        <authorList>
            <person name="Wang H."/>
        </authorList>
    </citation>
    <scope>NUCLEOTIDE SEQUENCE</scope>
    <source>
        <strain evidence="2">S41</strain>
    </source>
</reference>
<dbReference type="PANTHER" id="PTHR31373:SF27">
    <property type="entry name" value="TROVE DOMAIN-CONTAINING PROTEIN"/>
    <property type="match status" value="1"/>
</dbReference>
<evidence type="ECO:0000259" key="1">
    <source>
        <dbReference type="Pfam" id="PF25043"/>
    </source>
</evidence>
<dbReference type="Proteomes" id="UP000616885">
    <property type="component" value="Unassembled WGS sequence"/>
</dbReference>
<sequence>MNTDFEAVFLNLLLPMAREHNLKQEDMVKQVFVFSDMQFDKANSKKDRWTTSYERVSKAYKESGYEVPELVFWNLAGGSHSGQAPKPVTTEDEGTCLMSGYSQGLLKAFLEKGGFEDEEEEEEEQVVVVTKDEGGEVTAETAKRKKNPISMVKKAVSHEAYKMLRVVD</sequence>
<dbReference type="InterPro" id="IPR011205">
    <property type="entry name" value="UCP015417_vWA"/>
</dbReference>
<dbReference type="EMBL" id="JADCTT010000013">
    <property type="protein sequence ID" value="KAF9745140.1"/>
    <property type="molecule type" value="Genomic_DNA"/>
</dbReference>
<accession>A0A8H7K758</accession>
<proteinExistence type="predicted"/>
<organism evidence="2 3">
    <name type="scientific">Bionectria ochroleuca</name>
    <name type="common">Gliocladium roseum</name>
    <dbReference type="NCBI Taxonomy" id="29856"/>
    <lineage>
        <taxon>Eukaryota</taxon>
        <taxon>Fungi</taxon>
        <taxon>Dikarya</taxon>
        <taxon>Ascomycota</taxon>
        <taxon>Pezizomycotina</taxon>
        <taxon>Sordariomycetes</taxon>
        <taxon>Hypocreomycetidae</taxon>
        <taxon>Hypocreales</taxon>
        <taxon>Bionectriaceae</taxon>
        <taxon>Clonostachys</taxon>
    </lineage>
</organism>
<name>A0A8H7K758_BIOOC</name>